<organism evidence="1 2">
    <name type="scientific">Ambrosiozyma monospora</name>
    <name type="common">Yeast</name>
    <name type="synonym">Endomycopsis monosporus</name>
    <dbReference type="NCBI Taxonomy" id="43982"/>
    <lineage>
        <taxon>Eukaryota</taxon>
        <taxon>Fungi</taxon>
        <taxon>Dikarya</taxon>
        <taxon>Ascomycota</taxon>
        <taxon>Saccharomycotina</taxon>
        <taxon>Pichiomycetes</taxon>
        <taxon>Pichiales</taxon>
        <taxon>Pichiaceae</taxon>
        <taxon>Ambrosiozyma</taxon>
    </lineage>
</organism>
<dbReference type="Proteomes" id="UP001165063">
    <property type="component" value="Unassembled WGS sequence"/>
</dbReference>
<name>A0A9W6Z6E5_AMBMO</name>
<sequence length="217" mass="25701">MDSRIKLGLDPLAKGFDMFRTDVTSKLNELKIFVTDSIREQQQIQILPVHEDDQQQQTQEQLVTEIKRLKDALHQRDLEIKELNHTDDMKAVLHVPVTKSFQSLYSFYTWFDTEVAPYFLSDNGKFINRKLEQFIRPRERAGSATRYRRAYFHLKNSKNPKSSMKKHCGRIERLFLKDLPRLRKNGPNNRSGTVSFSDWLKMTDKQKDELEKIKKRA</sequence>
<reference evidence="1" key="1">
    <citation type="submission" date="2023-04" db="EMBL/GenBank/DDBJ databases">
        <title>Ambrosiozyma monospora NBRC 1965.</title>
        <authorList>
            <person name="Ichikawa N."/>
            <person name="Sato H."/>
            <person name="Tonouchi N."/>
        </authorList>
    </citation>
    <scope>NUCLEOTIDE SEQUENCE</scope>
    <source>
        <strain evidence="1">NBRC 1965</strain>
    </source>
</reference>
<evidence type="ECO:0000313" key="1">
    <source>
        <dbReference type="EMBL" id="GMG56000.1"/>
    </source>
</evidence>
<comment type="caution">
    <text evidence="1">The sequence shown here is derived from an EMBL/GenBank/DDBJ whole genome shotgun (WGS) entry which is preliminary data.</text>
</comment>
<accession>A0A9W6Z6E5</accession>
<evidence type="ECO:0000313" key="2">
    <source>
        <dbReference type="Proteomes" id="UP001165063"/>
    </source>
</evidence>
<dbReference type="EMBL" id="BSXU01006599">
    <property type="protein sequence ID" value="GMG56000.1"/>
    <property type="molecule type" value="Genomic_DNA"/>
</dbReference>
<protein>
    <submittedName>
        <fullName evidence="1">Unnamed protein product</fullName>
    </submittedName>
</protein>
<gene>
    <name evidence="1" type="ORF">Amon01_000806900</name>
</gene>
<dbReference type="AlphaFoldDB" id="A0A9W6Z6E5"/>
<proteinExistence type="predicted"/>
<keyword evidence="2" id="KW-1185">Reference proteome</keyword>